<dbReference type="RefSeq" id="WP_186740588.1">
    <property type="nucleotide sequence ID" value="NZ_CP060394.1"/>
</dbReference>
<evidence type="ECO:0000313" key="3">
    <source>
        <dbReference type="Proteomes" id="UP000515312"/>
    </source>
</evidence>
<keyword evidence="1" id="KW-0732">Signal</keyword>
<dbReference type="Proteomes" id="UP000515312">
    <property type="component" value="Chromosome"/>
</dbReference>
<dbReference type="EMBL" id="CP060394">
    <property type="protein sequence ID" value="QNI30596.1"/>
    <property type="molecule type" value="Genomic_DNA"/>
</dbReference>
<feature type="signal peptide" evidence="1">
    <location>
        <begin position="1"/>
        <end position="30"/>
    </location>
</feature>
<evidence type="ECO:0000256" key="1">
    <source>
        <dbReference type="SAM" id="SignalP"/>
    </source>
</evidence>
<keyword evidence="3" id="KW-1185">Reference proteome</keyword>
<protein>
    <submittedName>
        <fullName evidence="2">Uncharacterized protein</fullName>
    </submittedName>
</protein>
<proteinExistence type="predicted"/>
<feature type="chain" id="PRO_5028974081" evidence="1">
    <location>
        <begin position="31"/>
        <end position="337"/>
    </location>
</feature>
<evidence type="ECO:0000313" key="2">
    <source>
        <dbReference type="EMBL" id="QNI30596.1"/>
    </source>
</evidence>
<gene>
    <name evidence="2" type="ORF">H7849_15790</name>
</gene>
<organism evidence="2 3">
    <name type="scientific">Alloacidobacterium dinghuense</name>
    <dbReference type="NCBI Taxonomy" id="2763107"/>
    <lineage>
        <taxon>Bacteria</taxon>
        <taxon>Pseudomonadati</taxon>
        <taxon>Acidobacteriota</taxon>
        <taxon>Terriglobia</taxon>
        <taxon>Terriglobales</taxon>
        <taxon>Acidobacteriaceae</taxon>
        <taxon>Alloacidobacterium</taxon>
    </lineage>
</organism>
<reference evidence="2 3" key="1">
    <citation type="submission" date="2020-08" db="EMBL/GenBank/DDBJ databases">
        <title>Edaphobacter telluris sp. nov. and Acidobacterium dinghuensis sp. nov., two acidobacteria isolated from forest soil.</title>
        <authorList>
            <person name="Fu J."/>
            <person name="Qiu L."/>
        </authorList>
    </citation>
    <scope>NUCLEOTIDE SEQUENCE [LARGE SCALE GENOMIC DNA]</scope>
    <source>
        <strain evidence="2">4Y35</strain>
    </source>
</reference>
<sequence>MRTLPCAFLILSTFALQSFASITVSSPANASEVSSPFALSANAPNCSSQNVAAMGYSLDDSTDTTIVNSTSVQALVTAAPGTHTLHVKAWGDHGAVCVSDIPVTIASLSSSPVVPSDAISVSGIQTLSNWQGVNDSGSGSGMSIGSTAITNSPSQSGHTRQFATTYADSGAERYFVSFGDDTEATNFLYDAWVYLNGSSSQIANLEMDMNQVMPNGQTVIFGVQCDGYSGTWDYTTNAGTPASPSDRWLHSKASCNVRNWTINSWHHVQISYSRDNSGNVTYKSVWVDNDRQDLNATVPSAFALGWAPALLTNFQVDGLGAKGSPVIYLDNLRVYRW</sequence>
<accession>A0A7G8BDH6</accession>
<dbReference type="AlphaFoldDB" id="A0A7G8BDH6"/>
<dbReference type="KEGG" id="adin:H7849_15790"/>
<name>A0A7G8BDH6_9BACT</name>